<dbReference type="PROSITE" id="PS51257">
    <property type="entry name" value="PROKAR_LIPOPROTEIN"/>
    <property type="match status" value="1"/>
</dbReference>
<keyword evidence="3" id="KW-1185">Reference proteome</keyword>
<reference evidence="2 3" key="1">
    <citation type="submission" date="2018-09" db="EMBL/GenBank/DDBJ databases">
        <title>Genomic Encyclopedia of Archaeal and Bacterial Type Strains, Phase II (KMG-II): from individual species to whole genera.</title>
        <authorList>
            <person name="Goeker M."/>
        </authorList>
    </citation>
    <scope>NUCLEOTIDE SEQUENCE [LARGE SCALE GENOMIC DNA]</scope>
    <source>
        <strain evidence="2 3">DSM 27148</strain>
    </source>
</reference>
<comment type="caution">
    <text evidence="2">The sequence shown here is derived from an EMBL/GenBank/DDBJ whole genome shotgun (WGS) entry which is preliminary data.</text>
</comment>
<sequence length="147" mass="16743">MIRIFIFMLLVALTAISCKHGEKLTKAEQSQQATIVELSQLQGQWLLKTIDDEPIQMPEQKEAFLEFHSTESRFSGYAGCNRFGGQVEMTNSELSVGMIMATKMYCPGIDLESRLMAMLQKSSWKVNLLNDVLVLKNEQHSIELQRK</sequence>
<evidence type="ECO:0000313" key="2">
    <source>
        <dbReference type="EMBL" id="RKD91304.1"/>
    </source>
</evidence>
<dbReference type="OrthoDB" id="880459at2"/>
<dbReference type="AlphaFoldDB" id="A0A419W759"/>
<dbReference type="RefSeq" id="WP_120272618.1">
    <property type="nucleotide sequence ID" value="NZ_RAPN01000001.1"/>
</dbReference>
<gene>
    <name evidence="2" type="ORF">BC643_1657</name>
</gene>
<name>A0A419W759_9BACT</name>
<feature type="domain" description="DUF306" evidence="1">
    <location>
        <begin position="40"/>
        <end position="141"/>
    </location>
</feature>
<dbReference type="InterPro" id="IPR053147">
    <property type="entry name" value="Hsp_HslJ-like"/>
</dbReference>
<dbReference type="PANTHER" id="PTHR35535:SF1">
    <property type="entry name" value="HEAT SHOCK PROTEIN HSLJ"/>
    <property type="match status" value="1"/>
</dbReference>
<dbReference type="InterPro" id="IPR038670">
    <property type="entry name" value="HslJ-like_sf"/>
</dbReference>
<accession>A0A419W759</accession>
<dbReference type="PANTHER" id="PTHR35535">
    <property type="entry name" value="HEAT SHOCK PROTEIN HSLJ"/>
    <property type="match status" value="1"/>
</dbReference>
<dbReference type="EMBL" id="RAPN01000001">
    <property type="protein sequence ID" value="RKD91304.1"/>
    <property type="molecule type" value="Genomic_DNA"/>
</dbReference>
<dbReference type="Pfam" id="PF03724">
    <property type="entry name" value="META"/>
    <property type="match status" value="1"/>
</dbReference>
<dbReference type="Gene3D" id="2.40.128.270">
    <property type="match status" value="1"/>
</dbReference>
<dbReference type="Proteomes" id="UP000283387">
    <property type="component" value="Unassembled WGS sequence"/>
</dbReference>
<keyword evidence="2" id="KW-0346">Stress response</keyword>
<evidence type="ECO:0000313" key="3">
    <source>
        <dbReference type="Proteomes" id="UP000283387"/>
    </source>
</evidence>
<evidence type="ECO:0000259" key="1">
    <source>
        <dbReference type="Pfam" id="PF03724"/>
    </source>
</evidence>
<proteinExistence type="predicted"/>
<organism evidence="2 3">
    <name type="scientific">Mangrovibacterium diazotrophicum</name>
    <dbReference type="NCBI Taxonomy" id="1261403"/>
    <lineage>
        <taxon>Bacteria</taxon>
        <taxon>Pseudomonadati</taxon>
        <taxon>Bacteroidota</taxon>
        <taxon>Bacteroidia</taxon>
        <taxon>Marinilabiliales</taxon>
        <taxon>Prolixibacteraceae</taxon>
        <taxon>Mangrovibacterium</taxon>
    </lineage>
</organism>
<protein>
    <submittedName>
        <fullName evidence="2">Heat shock protein HslJ</fullName>
    </submittedName>
</protein>
<dbReference type="InterPro" id="IPR005184">
    <property type="entry name" value="DUF306_Meta_HslJ"/>
</dbReference>